<dbReference type="InterPro" id="IPR036388">
    <property type="entry name" value="WH-like_DNA-bd_sf"/>
</dbReference>
<dbReference type="InterPro" id="IPR000524">
    <property type="entry name" value="Tscrpt_reg_HTH_GntR"/>
</dbReference>
<keyword evidence="1" id="KW-0805">Transcription regulation</keyword>
<gene>
    <name evidence="4" type="ORF">A4W93_11820</name>
</gene>
<dbReference type="InterPro" id="IPR011711">
    <property type="entry name" value="GntR_C"/>
</dbReference>
<dbReference type="SUPFAM" id="SSF46785">
    <property type="entry name" value="Winged helix' DNA-binding domain"/>
    <property type="match status" value="1"/>
</dbReference>
<reference evidence="4 5" key="1">
    <citation type="submission" date="2016-04" db="EMBL/GenBank/DDBJ databases">
        <title>Complete genome sequence of natural rubber-degrading, novel Gram-negative bacterium, Rhizobacter gummiphilus strain NS21.</title>
        <authorList>
            <person name="Tabata M."/>
            <person name="Kasai D."/>
            <person name="Fukuda M."/>
        </authorList>
    </citation>
    <scope>NUCLEOTIDE SEQUENCE [LARGE SCALE GENOMIC DNA]</scope>
    <source>
        <strain evidence="4 5">NS21</strain>
    </source>
</reference>
<dbReference type="Proteomes" id="UP000193427">
    <property type="component" value="Chromosome"/>
</dbReference>
<keyword evidence="3" id="KW-0804">Transcription</keyword>
<dbReference type="STRING" id="946333.A4W93_11820"/>
<keyword evidence="2" id="KW-0238">DNA-binding</keyword>
<dbReference type="SMART" id="SM00895">
    <property type="entry name" value="FCD"/>
    <property type="match status" value="1"/>
</dbReference>
<dbReference type="Gene3D" id="1.10.10.10">
    <property type="entry name" value="Winged helix-like DNA-binding domain superfamily/Winged helix DNA-binding domain"/>
    <property type="match status" value="1"/>
</dbReference>
<dbReference type="PANTHER" id="PTHR43537">
    <property type="entry name" value="TRANSCRIPTIONAL REGULATOR, GNTR FAMILY"/>
    <property type="match status" value="1"/>
</dbReference>
<name>A0A1W6L897_9BURK</name>
<dbReference type="InterPro" id="IPR008920">
    <property type="entry name" value="TF_FadR/GntR_C"/>
</dbReference>
<dbReference type="OrthoDB" id="9788098at2"/>
<dbReference type="Pfam" id="PF07729">
    <property type="entry name" value="FCD"/>
    <property type="match status" value="1"/>
</dbReference>
<protein>
    <submittedName>
        <fullName evidence="4">GntR family transcriptional regulator</fullName>
    </submittedName>
</protein>
<evidence type="ECO:0000256" key="3">
    <source>
        <dbReference type="ARBA" id="ARBA00023163"/>
    </source>
</evidence>
<dbReference type="PROSITE" id="PS50949">
    <property type="entry name" value="HTH_GNTR"/>
    <property type="match status" value="1"/>
</dbReference>
<organism evidence="4 5">
    <name type="scientific">Piscinibacter gummiphilus</name>
    <dbReference type="NCBI Taxonomy" id="946333"/>
    <lineage>
        <taxon>Bacteria</taxon>
        <taxon>Pseudomonadati</taxon>
        <taxon>Pseudomonadota</taxon>
        <taxon>Betaproteobacteria</taxon>
        <taxon>Burkholderiales</taxon>
        <taxon>Sphaerotilaceae</taxon>
        <taxon>Piscinibacter</taxon>
    </lineage>
</organism>
<dbReference type="InterPro" id="IPR036390">
    <property type="entry name" value="WH_DNA-bd_sf"/>
</dbReference>
<sequence>MTSTPRVNLSDKIRATLEAEIGSGQLPAGSRLDEQALMERFEVSRTPAREALLQLTSAGLVTSVPRHGAVVAGVTLPDYVAMLEILVELEGLAARLSARRMPAEQRAVLRDAAQACETAAQAEDPVAYGEANRRFHEALYDGSRNEVLAKQLRSMRARMGHPRNSVFDRPGRVRQSVAEHRAVLAAVLEGDEDAAHLAMTRHISSGGNVYADTIASMTQPAPAPAPRRRASAKP</sequence>
<dbReference type="GO" id="GO:0003700">
    <property type="term" value="F:DNA-binding transcription factor activity"/>
    <property type="evidence" value="ECO:0007669"/>
    <property type="project" value="InterPro"/>
</dbReference>
<dbReference type="AlphaFoldDB" id="A0A1W6L897"/>
<evidence type="ECO:0000256" key="1">
    <source>
        <dbReference type="ARBA" id="ARBA00023015"/>
    </source>
</evidence>
<dbReference type="RefSeq" id="WP_085750803.1">
    <property type="nucleotide sequence ID" value="NZ_BSPR01000023.1"/>
</dbReference>
<dbReference type="SUPFAM" id="SSF48008">
    <property type="entry name" value="GntR ligand-binding domain-like"/>
    <property type="match status" value="1"/>
</dbReference>
<evidence type="ECO:0000313" key="4">
    <source>
        <dbReference type="EMBL" id="ARN20525.1"/>
    </source>
</evidence>
<keyword evidence="5" id="KW-1185">Reference proteome</keyword>
<dbReference type="Gene3D" id="1.20.120.530">
    <property type="entry name" value="GntR ligand-binding domain-like"/>
    <property type="match status" value="1"/>
</dbReference>
<proteinExistence type="predicted"/>
<dbReference type="EMBL" id="CP015118">
    <property type="protein sequence ID" value="ARN20525.1"/>
    <property type="molecule type" value="Genomic_DNA"/>
</dbReference>
<accession>A0A1W6L897</accession>
<evidence type="ECO:0000313" key="5">
    <source>
        <dbReference type="Proteomes" id="UP000193427"/>
    </source>
</evidence>
<dbReference type="PANTHER" id="PTHR43537:SF49">
    <property type="entry name" value="TRANSCRIPTIONAL REGULATORY PROTEIN"/>
    <property type="match status" value="1"/>
</dbReference>
<dbReference type="Pfam" id="PF00392">
    <property type="entry name" value="GntR"/>
    <property type="match status" value="1"/>
</dbReference>
<dbReference type="SMART" id="SM00345">
    <property type="entry name" value="HTH_GNTR"/>
    <property type="match status" value="1"/>
</dbReference>
<evidence type="ECO:0000256" key="2">
    <source>
        <dbReference type="ARBA" id="ARBA00023125"/>
    </source>
</evidence>
<dbReference type="GO" id="GO:0003677">
    <property type="term" value="F:DNA binding"/>
    <property type="evidence" value="ECO:0007669"/>
    <property type="project" value="UniProtKB-KW"/>
</dbReference>
<dbReference type="CDD" id="cd07377">
    <property type="entry name" value="WHTH_GntR"/>
    <property type="match status" value="1"/>
</dbReference>
<dbReference type="KEGG" id="rgu:A4W93_11820"/>